<organism evidence="1 2">
    <name type="scientific">Catenisphaera adipataccumulans</name>
    <dbReference type="NCBI Taxonomy" id="700500"/>
    <lineage>
        <taxon>Bacteria</taxon>
        <taxon>Bacillati</taxon>
        <taxon>Bacillota</taxon>
        <taxon>Erysipelotrichia</taxon>
        <taxon>Erysipelotrichales</taxon>
        <taxon>Erysipelotrichaceae</taxon>
        <taxon>Catenisphaera</taxon>
    </lineage>
</organism>
<dbReference type="EC" id="3.1.3.5" evidence="1"/>
<dbReference type="GO" id="GO:0008253">
    <property type="term" value="F:5'-nucleotidase activity"/>
    <property type="evidence" value="ECO:0007669"/>
    <property type="project" value="UniProtKB-EC"/>
</dbReference>
<dbReference type="Pfam" id="PF06189">
    <property type="entry name" value="5-nucleotidase"/>
    <property type="match status" value="1"/>
</dbReference>
<dbReference type="GO" id="GO:0000166">
    <property type="term" value="F:nucleotide binding"/>
    <property type="evidence" value="ECO:0007669"/>
    <property type="project" value="InterPro"/>
</dbReference>
<accession>A0A7W8CYF6</accession>
<dbReference type="GO" id="GO:0005737">
    <property type="term" value="C:cytoplasm"/>
    <property type="evidence" value="ECO:0007669"/>
    <property type="project" value="InterPro"/>
</dbReference>
<dbReference type="PANTHER" id="PTHR31367:SF5">
    <property type="entry name" value="CYTOSOLIC 5'-NUCLEOTIDASE 1A"/>
    <property type="match status" value="1"/>
</dbReference>
<dbReference type="InterPro" id="IPR010394">
    <property type="entry name" value="5-nucleotidase"/>
</dbReference>
<dbReference type="AlphaFoldDB" id="A0A7W8CYF6"/>
<name>A0A7W8CYF6_9FIRM</name>
<dbReference type="InterPro" id="IPR023214">
    <property type="entry name" value="HAD_sf"/>
</dbReference>
<keyword evidence="2" id="KW-1185">Reference proteome</keyword>
<keyword evidence="1" id="KW-0378">Hydrolase</keyword>
<sequence>MSVSFDQMLVVGISSRALFNLEKENQIFEKEGLEAYRNYQFEHEEDILEPGAGFPLVKKLLAVNEKMQKKMVEVIVMSRNSAETSLRMINSIDHYGLDINRMAMSGGEAIDRYLEPFGVDLFLSRKEEDVNRALKSGFPAGLIYPHDSYQANADDPIRIAFDADAVLFSGDSENIYQQHGLDAFRENEVKNENNAMKKGPMAKFLFQLSHLQKECAGHNVLRTAIVTARDKDSGKRVIKTLRQWNVIVDEVFFLQGAKKADVLKSFQADIFFDDQDVHAKPASEVVPSARVLNTD</sequence>
<gene>
    <name evidence="1" type="ORF">HNQ47_001730</name>
</gene>
<dbReference type="GO" id="GO:0009117">
    <property type="term" value="P:nucleotide metabolic process"/>
    <property type="evidence" value="ECO:0007669"/>
    <property type="project" value="InterPro"/>
</dbReference>
<comment type="caution">
    <text evidence="1">The sequence shown here is derived from an EMBL/GenBank/DDBJ whole genome shotgun (WGS) entry which is preliminary data.</text>
</comment>
<proteinExistence type="predicted"/>
<reference evidence="1 2" key="1">
    <citation type="submission" date="2020-08" db="EMBL/GenBank/DDBJ databases">
        <title>Genomic Encyclopedia of Type Strains, Phase IV (KMG-IV): sequencing the most valuable type-strain genomes for metagenomic binning, comparative biology and taxonomic classification.</title>
        <authorList>
            <person name="Goeker M."/>
        </authorList>
    </citation>
    <scope>NUCLEOTIDE SEQUENCE [LARGE SCALE GENOMIC DNA]</scope>
    <source>
        <strain evidence="1 2">DSM 25799</strain>
    </source>
</reference>
<evidence type="ECO:0000313" key="1">
    <source>
        <dbReference type="EMBL" id="MBB5183691.1"/>
    </source>
</evidence>
<dbReference type="EMBL" id="JACHHK010000007">
    <property type="protein sequence ID" value="MBB5183691.1"/>
    <property type="molecule type" value="Genomic_DNA"/>
</dbReference>
<protein>
    <submittedName>
        <fullName evidence="1">5'-nucleotidase</fullName>
        <ecNumber evidence="1">3.1.3.5</ecNumber>
    </submittedName>
</protein>
<dbReference type="GO" id="GO:0000287">
    <property type="term" value="F:magnesium ion binding"/>
    <property type="evidence" value="ECO:0007669"/>
    <property type="project" value="InterPro"/>
</dbReference>
<dbReference type="RefSeq" id="WP_183328986.1">
    <property type="nucleotide sequence ID" value="NZ_JACHHK010000007.1"/>
</dbReference>
<evidence type="ECO:0000313" key="2">
    <source>
        <dbReference type="Proteomes" id="UP000539953"/>
    </source>
</evidence>
<dbReference type="PANTHER" id="PTHR31367">
    <property type="entry name" value="CYTOSOLIC 5'-NUCLEOTIDASE 1 FAMILY MEMBER"/>
    <property type="match status" value="1"/>
</dbReference>
<dbReference type="Proteomes" id="UP000539953">
    <property type="component" value="Unassembled WGS sequence"/>
</dbReference>
<dbReference type="Gene3D" id="3.40.50.1000">
    <property type="entry name" value="HAD superfamily/HAD-like"/>
    <property type="match status" value="1"/>
</dbReference>